<evidence type="ECO:0000256" key="3">
    <source>
        <dbReference type="ARBA" id="ARBA00022692"/>
    </source>
</evidence>
<keyword evidence="5 6" id="KW-0472">Membrane</keyword>
<proteinExistence type="predicted"/>
<comment type="subcellular location">
    <subcellularLocation>
        <location evidence="1">Cell membrane</location>
        <topology evidence="1">Multi-pass membrane protein</topology>
    </subcellularLocation>
</comment>
<keyword evidence="3 6" id="KW-0812">Transmembrane</keyword>
<evidence type="ECO:0000256" key="6">
    <source>
        <dbReference type="SAM" id="Phobius"/>
    </source>
</evidence>
<keyword evidence="4 6" id="KW-1133">Transmembrane helix</keyword>
<feature type="non-terminal residue" evidence="8">
    <location>
        <position position="1"/>
    </location>
</feature>
<evidence type="ECO:0000256" key="2">
    <source>
        <dbReference type="ARBA" id="ARBA00022475"/>
    </source>
</evidence>
<sequence>IPLALALGVPLPLGISAVLTGSVMGDHCSPISDITIMSSMFSGSDHIDHVKTQIPYAFTASGVAVLAYLAAGSGMSVALVLPLGIVLVGILLYLFSAISAKTSGISLPLAESKIKEVKEV</sequence>
<accession>X1GAR9</accession>
<dbReference type="GO" id="GO:0005886">
    <property type="term" value="C:plasma membrane"/>
    <property type="evidence" value="ECO:0007669"/>
    <property type="project" value="UniProtKB-SubCell"/>
</dbReference>
<protein>
    <recommendedName>
        <fullName evidence="7">Na+/H+ antiporter NhaC-like C-terminal domain-containing protein</fullName>
    </recommendedName>
</protein>
<gene>
    <name evidence="8" type="ORF">S03H2_40151</name>
</gene>
<feature type="domain" description="Na+/H+ antiporter NhaC-like C-terminal" evidence="7">
    <location>
        <begin position="2"/>
        <end position="72"/>
    </location>
</feature>
<reference evidence="8" key="1">
    <citation type="journal article" date="2014" name="Front. Microbiol.">
        <title>High frequency of phylogenetically diverse reductive dehalogenase-homologous genes in deep subseafloor sedimentary metagenomes.</title>
        <authorList>
            <person name="Kawai M."/>
            <person name="Futagami T."/>
            <person name="Toyoda A."/>
            <person name="Takaki Y."/>
            <person name="Nishi S."/>
            <person name="Hori S."/>
            <person name="Arai W."/>
            <person name="Tsubouchi T."/>
            <person name="Morono Y."/>
            <person name="Uchiyama I."/>
            <person name="Ito T."/>
            <person name="Fujiyama A."/>
            <person name="Inagaki F."/>
            <person name="Takami H."/>
        </authorList>
    </citation>
    <scope>NUCLEOTIDE SEQUENCE</scope>
    <source>
        <strain evidence="8">Expedition CK06-06</strain>
    </source>
</reference>
<evidence type="ECO:0000313" key="8">
    <source>
        <dbReference type="EMBL" id="GAH54332.1"/>
    </source>
</evidence>
<organism evidence="8">
    <name type="scientific">marine sediment metagenome</name>
    <dbReference type="NCBI Taxonomy" id="412755"/>
    <lineage>
        <taxon>unclassified sequences</taxon>
        <taxon>metagenomes</taxon>
        <taxon>ecological metagenomes</taxon>
    </lineage>
</organism>
<name>X1GAR9_9ZZZZ</name>
<evidence type="ECO:0000256" key="4">
    <source>
        <dbReference type="ARBA" id="ARBA00022989"/>
    </source>
</evidence>
<evidence type="ECO:0000259" key="7">
    <source>
        <dbReference type="Pfam" id="PF03553"/>
    </source>
</evidence>
<dbReference type="InterPro" id="IPR018461">
    <property type="entry name" value="Na/H_Antiport_NhaC-like_C"/>
</dbReference>
<feature type="transmembrane region" description="Helical" evidence="6">
    <location>
        <begin position="78"/>
        <end position="98"/>
    </location>
</feature>
<comment type="caution">
    <text evidence="8">The sequence shown here is derived from an EMBL/GenBank/DDBJ whole genome shotgun (WGS) entry which is preliminary data.</text>
</comment>
<dbReference type="Pfam" id="PF03553">
    <property type="entry name" value="Na_H_antiporter"/>
    <property type="match status" value="1"/>
</dbReference>
<dbReference type="EMBL" id="BARU01024875">
    <property type="protein sequence ID" value="GAH54332.1"/>
    <property type="molecule type" value="Genomic_DNA"/>
</dbReference>
<feature type="transmembrane region" description="Helical" evidence="6">
    <location>
        <begin position="54"/>
        <end position="71"/>
    </location>
</feature>
<dbReference type="PANTHER" id="PTHR43478:SF1">
    <property type="entry name" value="NA+_H+ ANTIPORTER NHAC-LIKE C-TERMINAL DOMAIN-CONTAINING PROTEIN"/>
    <property type="match status" value="1"/>
</dbReference>
<evidence type="ECO:0000256" key="1">
    <source>
        <dbReference type="ARBA" id="ARBA00004651"/>
    </source>
</evidence>
<keyword evidence="2" id="KW-1003">Cell membrane</keyword>
<dbReference type="AlphaFoldDB" id="X1GAR9"/>
<dbReference type="PANTHER" id="PTHR43478">
    <property type="entry name" value="NA+/H+ ANTIPORTER-RELATED"/>
    <property type="match status" value="1"/>
</dbReference>
<evidence type="ECO:0000256" key="5">
    <source>
        <dbReference type="ARBA" id="ARBA00023136"/>
    </source>
</evidence>